<evidence type="ECO:0000259" key="1">
    <source>
        <dbReference type="Pfam" id="PF00561"/>
    </source>
</evidence>
<dbReference type="Gene3D" id="3.40.50.1820">
    <property type="entry name" value="alpha/beta hydrolase"/>
    <property type="match status" value="1"/>
</dbReference>
<reference evidence="2 3" key="1">
    <citation type="submission" date="2019-12" db="EMBL/GenBank/DDBJ databases">
        <title>Nocardia sp. nov. ET3-3 isolated from soil.</title>
        <authorList>
            <person name="Kanchanasin P."/>
            <person name="Tanasupawat S."/>
            <person name="Yuki M."/>
            <person name="Kudo T."/>
        </authorList>
    </citation>
    <scope>NUCLEOTIDE SEQUENCE [LARGE SCALE GENOMIC DNA]</scope>
    <source>
        <strain evidence="2 3">ET3-3</strain>
    </source>
</reference>
<dbReference type="SUPFAM" id="SSF53474">
    <property type="entry name" value="alpha/beta-Hydrolases"/>
    <property type="match status" value="1"/>
</dbReference>
<dbReference type="InterPro" id="IPR000073">
    <property type="entry name" value="AB_hydrolase_1"/>
</dbReference>
<comment type="caution">
    <text evidence="2">The sequence shown here is derived from an EMBL/GenBank/DDBJ whole genome shotgun (WGS) entry which is preliminary data.</text>
</comment>
<dbReference type="AlphaFoldDB" id="A0A7K1V187"/>
<dbReference type="InterPro" id="IPR000639">
    <property type="entry name" value="Epox_hydrolase-like"/>
</dbReference>
<dbReference type="Pfam" id="PF00561">
    <property type="entry name" value="Abhydrolase_1"/>
    <property type="match status" value="1"/>
</dbReference>
<evidence type="ECO:0000313" key="2">
    <source>
        <dbReference type="EMBL" id="MVU79918.1"/>
    </source>
</evidence>
<dbReference type="PANTHER" id="PTHR46438:SF11">
    <property type="entry name" value="LIPASE-RELATED"/>
    <property type="match status" value="1"/>
</dbReference>
<feature type="domain" description="AB hydrolase-1" evidence="1">
    <location>
        <begin position="21"/>
        <end position="258"/>
    </location>
</feature>
<organism evidence="2 3">
    <name type="scientific">Nocardia terrae</name>
    <dbReference type="NCBI Taxonomy" id="2675851"/>
    <lineage>
        <taxon>Bacteria</taxon>
        <taxon>Bacillati</taxon>
        <taxon>Actinomycetota</taxon>
        <taxon>Actinomycetes</taxon>
        <taxon>Mycobacteriales</taxon>
        <taxon>Nocardiaceae</taxon>
        <taxon>Nocardia</taxon>
    </lineage>
</organism>
<proteinExistence type="predicted"/>
<gene>
    <name evidence="2" type="ORF">GPX89_22070</name>
</gene>
<dbReference type="EMBL" id="WRPP01000004">
    <property type="protein sequence ID" value="MVU79918.1"/>
    <property type="molecule type" value="Genomic_DNA"/>
</dbReference>
<keyword evidence="3" id="KW-1185">Reference proteome</keyword>
<dbReference type="InterPro" id="IPR029058">
    <property type="entry name" value="AB_hydrolase_fold"/>
</dbReference>
<protein>
    <submittedName>
        <fullName evidence="2">Alpha/beta fold hydrolase</fullName>
    </submittedName>
</protein>
<dbReference type="PRINTS" id="PR00111">
    <property type="entry name" value="ABHYDROLASE"/>
</dbReference>
<dbReference type="GO" id="GO:0016787">
    <property type="term" value="F:hydrolase activity"/>
    <property type="evidence" value="ECO:0007669"/>
    <property type="project" value="UniProtKB-KW"/>
</dbReference>
<dbReference type="RefSeq" id="WP_157389503.1">
    <property type="nucleotide sequence ID" value="NZ_WRPP01000004.1"/>
</dbReference>
<sequence length="280" mass="31101">MEQFIFDGTRIAYTRQGETGPPVVMLHSAGSSHLIWTAQMAALSRDYRCYAVDLPGYGESDKPLDGYTLERYTELICAFLLQHGLTDAGLIGNCVGSAVSLTLARRYPELFRAVIAINPLTESTAMHGNWRQGARLARRLPDGTARVLSDWHTPRWVARRTARSWFTTRRAYRECPYVAPLSSSGFPARALIYLVRDLSSFAALDDWPDRADLPPVCVIWGNQNRVLSAAAGRTVNARLRPDRAEYLDGCGHVPMLERAPEVTAIVTDFLAAHLPADSRP</sequence>
<keyword evidence="2" id="KW-0378">Hydrolase</keyword>
<dbReference type="Proteomes" id="UP000466794">
    <property type="component" value="Unassembled WGS sequence"/>
</dbReference>
<dbReference type="PRINTS" id="PR00412">
    <property type="entry name" value="EPOXHYDRLASE"/>
</dbReference>
<accession>A0A7K1V187</accession>
<evidence type="ECO:0000313" key="3">
    <source>
        <dbReference type="Proteomes" id="UP000466794"/>
    </source>
</evidence>
<name>A0A7K1V187_9NOCA</name>
<dbReference type="PANTHER" id="PTHR46438">
    <property type="entry name" value="ALPHA/BETA-HYDROLASES SUPERFAMILY PROTEIN"/>
    <property type="match status" value="1"/>
</dbReference>